<reference evidence="9" key="1">
    <citation type="submission" date="2025-08" db="UniProtKB">
        <authorList>
            <consortium name="Ensembl"/>
        </authorList>
    </citation>
    <scope>IDENTIFICATION</scope>
</reference>
<dbReference type="Gene3D" id="3.40.50.300">
    <property type="entry name" value="P-loop containing nucleotide triphosphate hydrolases"/>
    <property type="match status" value="1"/>
</dbReference>
<dbReference type="CDD" id="cd00154">
    <property type="entry name" value="Rab"/>
    <property type="match status" value="1"/>
</dbReference>
<organism evidence="9 10">
    <name type="scientific">Xiphophorus couchianus</name>
    <name type="common">Monterrey platyfish</name>
    <dbReference type="NCBI Taxonomy" id="32473"/>
    <lineage>
        <taxon>Eukaryota</taxon>
        <taxon>Metazoa</taxon>
        <taxon>Chordata</taxon>
        <taxon>Craniata</taxon>
        <taxon>Vertebrata</taxon>
        <taxon>Euteleostomi</taxon>
        <taxon>Actinopterygii</taxon>
        <taxon>Neopterygii</taxon>
        <taxon>Teleostei</taxon>
        <taxon>Neoteleostei</taxon>
        <taxon>Acanthomorphata</taxon>
        <taxon>Ovalentaria</taxon>
        <taxon>Atherinomorphae</taxon>
        <taxon>Cyprinodontiformes</taxon>
        <taxon>Poeciliidae</taxon>
        <taxon>Poeciliinae</taxon>
        <taxon>Xiphophorus</taxon>
    </lineage>
</organism>
<dbReference type="PROSITE" id="PS00018">
    <property type="entry name" value="EF_HAND_1"/>
    <property type="match status" value="1"/>
</dbReference>
<dbReference type="SMART" id="SM00173">
    <property type="entry name" value="RAS"/>
    <property type="match status" value="1"/>
</dbReference>
<dbReference type="PROSITE" id="PS51419">
    <property type="entry name" value="RAB"/>
    <property type="match status" value="1"/>
</dbReference>
<evidence type="ECO:0000256" key="6">
    <source>
        <dbReference type="SAM" id="Coils"/>
    </source>
</evidence>
<keyword evidence="5" id="KW-0449">Lipoprotein</keyword>
<evidence type="ECO:0000259" key="8">
    <source>
        <dbReference type="PROSITE" id="PS50222"/>
    </source>
</evidence>
<evidence type="ECO:0000256" key="4">
    <source>
        <dbReference type="ARBA" id="ARBA00023134"/>
    </source>
</evidence>
<evidence type="ECO:0000313" key="10">
    <source>
        <dbReference type="Proteomes" id="UP000261380"/>
    </source>
</evidence>
<dbReference type="FunFam" id="3.40.50.300:FF:001129">
    <property type="entry name" value="ras-related protein Rab-44 isoform X2"/>
    <property type="match status" value="1"/>
</dbReference>
<evidence type="ECO:0000313" key="9">
    <source>
        <dbReference type="Ensembl" id="ENSXCOP00000009880.1"/>
    </source>
</evidence>
<dbReference type="PROSITE" id="PS51421">
    <property type="entry name" value="RAS"/>
    <property type="match status" value="1"/>
</dbReference>
<dbReference type="GO" id="GO:0005525">
    <property type="term" value="F:GTP binding"/>
    <property type="evidence" value="ECO:0007669"/>
    <property type="project" value="UniProtKB-KW"/>
</dbReference>
<dbReference type="SMART" id="SM00175">
    <property type="entry name" value="RAB"/>
    <property type="match status" value="1"/>
</dbReference>
<keyword evidence="3" id="KW-0106">Calcium</keyword>
<dbReference type="NCBIfam" id="TIGR00231">
    <property type="entry name" value="small_GTP"/>
    <property type="match status" value="1"/>
</dbReference>
<dbReference type="Pfam" id="PF00071">
    <property type="entry name" value="Ras"/>
    <property type="match status" value="1"/>
</dbReference>
<dbReference type="InterPro" id="IPR050227">
    <property type="entry name" value="Rab"/>
</dbReference>
<dbReference type="PROSITE" id="PS51420">
    <property type="entry name" value="RHO"/>
    <property type="match status" value="1"/>
</dbReference>
<dbReference type="Pfam" id="PF13499">
    <property type="entry name" value="EF-hand_7"/>
    <property type="match status" value="1"/>
</dbReference>
<keyword evidence="4" id="KW-0342">GTP-binding</keyword>
<dbReference type="InterPro" id="IPR027417">
    <property type="entry name" value="P-loop_NTPase"/>
</dbReference>
<protein>
    <recommendedName>
        <fullName evidence="8">EF-hand domain-containing protein</fullName>
    </recommendedName>
</protein>
<reference evidence="9" key="2">
    <citation type="submission" date="2025-09" db="UniProtKB">
        <authorList>
            <consortium name="Ensembl"/>
        </authorList>
    </citation>
    <scope>IDENTIFICATION</scope>
</reference>
<dbReference type="SMART" id="SM00176">
    <property type="entry name" value="RAN"/>
    <property type="match status" value="1"/>
</dbReference>
<dbReference type="GeneTree" id="ENSGT00440000033504"/>
<keyword evidence="2" id="KW-0547">Nucleotide-binding</keyword>
<evidence type="ECO:0000256" key="5">
    <source>
        <dbReference type="ARBA" id="ARBA00023288"/>
    </source>
</evidence>
<evidence type="ECO:0000256" key="3">
    <source>
        <dbReference type="ARBA" id="ARBA00022837"/>
    </source>
</evidence>
<dbReference type="AlphaFoldDB" id="A0A3B5LH09"/>
<sequence>QDEDSNGGSDRTSAEEDDSSRSRSSDVGQNTILEKTHEFFQMCDTENKGFITRRDMQRLNGELPLSADELENVFDSLDSDGNGFLTLEEFSSGFSAFLFGRRISVDDIMTEKNLSKSVPEVLYQSRWKEGPGAAEDDEEKHFVMLMESLGAGSLLEHPAEVRSLWAQLRRDEPQLLSNFEHFLARVTAQIRDANQEKRDMESALKRKTATHDDEVQHLYEEMEQQIKNEKEKILLQDYDRYLSRSKDLELQLSSKEKDLEQLFQKQRRLECQCQELHSEQHETKVENVKLKQTNDDLARELELVSQELTLAQEQLGLLQEQSARLHEEKEMEIYRLSEGLQRERASLHKQLDLLRFDSIFDCFRSNQLQLHVWCFCSEDEEEPTSTALRQNLNGFYQPSFPAEARSRFQRIISIEEDHLPYLLNNSLAQTALQNCAEVETQLDDEDGVDVMSEPRRRSLPIPEQQSEERQVPSSPRGQPVGKETTINVSEESVPSAPDRLFKVVLVGNSSVGKTSLLQRFCDDRFHPGTCATVGIDYSVKTITVDNSQVALQLWDTAGQERYRSITKQFFRKADGVIVMYDVTTEQSFTAVRQWLTSVKEGTGGEIPIMLLGNKMDKEAEREVQKEVGERLAKDCQMTFFECSACSGANVAESMVHLARILKEQEDQQKEKTVQLISSPSKRRSCC</sequence>
<dbReference type="Gene3D" id="1.10.238.10">
    <property type="entry name" value="EF-hand"/>
    <property type="match status" value="1"/>
</dbReference>
<keyword evidence="1" id="KW-0479">Metal-binding</keyword>
<name>A0A3B5LH09_9TELE</name>
<dbReference type="InterPro" id="IPR001806">
    <property type="entry name" value="Small_GTPase"/>
</dbReference>
<feature type="domain" description="EF-hand" evidence="8">
    <location>
        <begin position="65"/>
        <end position="100"/>
    </location>
</feature>
<dbReference type="InterPro" id="IPR018247">
    <property type="entry name" value="EF_Hand_1_Ca_BS"/>
</dbReference>
<feature type="region of interest" description="Disordered" evidence="7">
    <location>
        <begin position="1"/>
        <end position="30"/>
    </location>
</feature>
<accession>A0A3B5LH09</accession>
<evidence type="ECO:0000256" key="1">
    <source>
        <dbReference type="ARBA" id="ARBA00022723"/>
    </source>
</evidence>
<dbReference type="PANTHER" id="PTHR47977">
    <property type="entry name" value="RAS-RELATED PROTEIN RAB"/>
    <property type="match status" value="1"/>
</dbReference>
<evidence type="ECO:0000256" key="7">
    <source>
        <dbReference type="SAM" id="MobiDB-lite"/>
    </source>
</evidence>
<dbReference type="Ensembl" id="ENSXCOT00000009998.1">
    <property type="protein sequence ID" value="ENSXCOP00000009880.1"/>
    <property type="gene ID" value="ENSXCOG00000007494.1"/>
</dbReference>
<keyword evidence="10" id="KW-1185">Reference proteome</keyword>
<dbReference type="Proteomes" id="UP000261380">
    <property type="component" value="Unplaced"/>
</dbReference>
<dbReference type="SMART" id="SM00054">
    <property type="entry name" value="EFh"/>
    <property type="match status" value="2"/>
</dbReference>
<dbReference type="GO" id="GO:0005509">
    <property type="term" value="F:calcium ion binding"/>
    <property type="evidence" value="ECO:0007669"/>
    <property type="project" value="InterPro"/>
</dbReference>
<evidence type="ECO:0000256" key="2">
    <source>
        <dbReference type="ARBA" id="ARBA00022741"/>
    </source>
</evidence>
<dbReference type="InterPro" id="IPR011992">
    <property type="entry name" value="EF-hand-dom_pair"/>
</dbReference>
<dbReference type="SUPFAM" id="SSF47473">
    <property type="entry name" value="EF-hand"/>
    <property type="match status" value="1"/>
</dbReference>
<dbReference type="CDD" id="cd00051">
    <property type="entry name" value="EFh"/>
    <property type="match status" value="1"/>
</dbReference>
<dbReference type="SUPFAM" id="SSF52540">
    <property type="entry name" value="P-loop containing nucleoside triphosphate hydrolases"/>
    <property type="match status" value="1"/>
</dbReference>
<keyword evidence="6" id="KW-0175">Coiled coil</keyword>
<feature type="region of interest" description="Disordered" evidence="7">
    <location>
        <begin position="454"/>
        <end position="491"/>
    </location>
</feature>
<dbReference type="PROSITE" id="PS50222">
    <property type="entry name" value="EF_HAND_2"/>
    <property type="match status" value="1"/>
</dbReference>
<dbReference type="STRING" id="32473.ENSXCOP00000009880"/>
<dbReference type="SMART" id="SM00177">
    <property type="entry name" value="ARF"/>
    <property type="match status" value="1"/>
</dbReference>
<dbReference type="GO" id="GO:0003924">
    <property type="term" value="F:GTPase activity"/>
    <property type="evidence" value="ECO:0007669"/>
    <property type="project" value="InterPro"/>
</dbReference>
<dbReference type="SMART" id="SM00174">
    <property type="entry name" value="RHO"/>
    <property type="match status" value="1"/>
</dbReference>
<dbReference type="InterPro" id="IPR005225">
    <property type="entry name" value="Small_GTP-bd"/>
</dbReference>
<dbReference type="PROSITE" id="PS51417">
    <property type="entry name" value="ARF"/>
    <property type="match status" value="1"/>
</dbReference>
<feature type="coiled-coil region" evidence="6">
    <location>
        <begin position="183"/>
        <end position="328"/>
    </location>
</feature>
<proteinExistence type="predicted"/>
<dbReference type="InterPro" id="IPR002048">
    <property type="entry name" value="EF_hand_dom"/>
</dbReference>
<dbReference type="PRINTS" id="PR00449">
    <property type="entry name" value="RASTRNSFRMNG"/>
</dbReference>